<dbReference type="PANTHER" id="PTHR11915">
    <property type="entry name" value="SPECTRIN/FILAMIN RELATED CYTOSKELETAL PROTEIN"/>
    <property type="match status" value="1"/>
</dbReference>
<name>A0A2G8KR04_STIJA</name>
<dbReference type="InterPro" id="IPR018159">
    <property type="entry name" value="Spectrin/alpha-actinin"/>
</dbReference>
<evidence type="ECO:0000256" key="1">
    <source>
        <dbReference type="ARBA" id="ARBA00022737"/>
    </source>
</evidence>
<keyword evidence="1" id="KW-0677">Repeat</keyword>
<dbReference type="AlphaFoldDB" id="A0A2G8KR04"/>
<dbReference type="Pfam" id="PF00435">
    <property type="entry name" value="Spectrin"/>
    <property type="match status" value="1"/>
</dbReference>
<dbReference type="STRING" id="307972.A0A2G8KR04"/>
<reference evidence="3 4" key="1">
    <citation type="journal article" date="2017" name="PLoS Biol.">
        <title>The sea cucumber genome provides insights into morphological evolution and visceral regeneration.</title>
        <authorList>
            <person name="Zhang X."/>
            <person name="Sun L."/>
            <person name="Yuan J."/>
            <person name="Sun Y."/>
            <person name="Gao Y."/>
            <person name="Zhang L."/>
            <person name="Li S."/>
            <person name="Dai H."/>
            <person name="Hamel J.F."/>
            <person name="Liu C."/>
            <person name="Yu Y."/>
            <person name="Liu S."/>
            <person name="Lin W."/>
            <person name="Guo K."/>
            <person name="Jin S."/>
            <person name="Xu P."/>
            <person name="Storey K.B."/>
            <person name="Huan P."/>
            <person name="Zhang T."/>
            <person name="Zhou Y."/>
            <person name="Zhang J."/>
            <person name="Lin C."/>
            <person name="Li X."/>
            <person name="Xing L."/>
            <person name="Huo D."/>
            <person name="Sun M."/>
            <person name="Wang L."/>
            <person name="Mercier A."/>
            <person name="Li F."/>
            <person name="Yang H."/>
            <person name="Xiang J."/>
        </authorList>
    </citation>
    <scope>NUCLEOTIDE SEQUENCE [LARGE SCALE GENOMIC DNA]</scope>
    <source>
        <strain evidence="3">Shaxun</strain>
        <tissue evidence="3">Muscle</tissue>
    </source>
</reference>
<accession>A0A2G8KR04</accession>
<evidence type="ECO:0000313" key="3">
    <source>
        <dbReference type="EMBL" id="PIK50370.1"/>
    </source>
</evidence>
<dbReference type="InterPro" id="IPR002017">
    <property type="entry name" value="Spectrin_repeat"/>
</dbReference>
<evidence type="ECO:0000256" key="2">
    <source>
        <dbReference type="SAM" id="MobiDB-lite"/>
    </source>
</evidence>
<dbReference type="OrthoDB" id="9909351at2759"/>
<feature type="compositionally biased region" description="Polar residues" evidence="2">
    <location>
        <begin position="417"/>
        <end position="427"/>
    </location>
</feature>
<dbReference type="Proteomes" id="UP000230750">
    <property type="component" value="Unassembled WGS sequence"/>
</dbReference>
<sequence length="427" mass="49220">MKTSKLTRTRSSKHYKMHNSLFANTHRPCHLKTRTESLKSSLSSGIDLTPSTSRASLEPTNSSLLRRIYPNWKRRWTFPGVAGKSREIPGRYHENQDSEAVAVRKQYNAMRNFTEDVIGHAADLKFVVKGGQKYLDSAKVNIRCTDKIYKSSVSLLFRDSLPDLSTKIRRQTSSMQLGDISKRFEQLKAQGTEQTNLLREVVEKQQRYGDLVDDMNNWLHDAESSLKNMQRDPVGTDPVTVRRQIDALKVLRDQVALHLKDIERMKDAGRNLADSKPDLQTDINRTNGGIVDRYNNLDTLINQRNQQLQSALTQSQDIQDSLESLIRWLDDTERTVHKMEKGQSSLSNEIHWWKTFKNRRQELLRKHMFEKLCRNSCSRGCTRAATEIMESSEPKLAKTLKNKVDGLKTRYDRLTTPPRTTVNSSKE</sequence>
<evidence type="ECO:0000313" key="4">
    <source>
        <dbReference type="Proteomes" id="UP000230750"/>
    </source>
</evidence>
<dbReference type="EMBL" id="MRZV01000421">
    <property type="protein sequence ID" value="PIK50370.1"/>
    <property type="molecule type" value="Genomic_DNA"/>
</dbReference>
<comment type="caution">
    <text evidence="3">The sequence shown here is derived from an EMBL/GenBank/DDBJ whole genome shotgun (WGS) entry which is preliminary data.</text>
</comment>
<feature type="region of interest" description="Disordered" evidence="2">
    <location>
        <begin position="408"/>
        <end position="427"/>
    </location>
</feature>
<proteinExistence type="predicted"/>
<dbReference type="Gene3D" id="1.20.58.60">
    <property type="match status" value="1"/>
</dbReference>
<dbReference type="CDD" id="cd00176">
    <property type="entry name" value="SPEC"/>
    <property type="match status" value="1"/>
</dbReference>
<organism evidence="3 4">
    <name type="scientific">Stichopus japonicus</name>
    <name type="common">Sea cucumber</name>
    <dbReference type="NCBI Taxonomy" id="307972"/>
    <lineage>
        <taxon>Eukaryota</taxon>
        <taxon>Metazoa</taxon>
        <taxon>Echinodermata</taxon>
        <taxon>Eleutherozoa</taxon>
        <taxon>Echinozoa</taxon>
        <taxon>Holothuroidea</taxon>
        <taxon>Aspidochirotacea</taxon>
        <taxon>Aspidochirotida</taxon>
        <taxon>Stichopodidae</taxon>
        <taxon>Apostichopus</taxon>
    </lineage>
</organism>
<dbReference type="SMART" id="SM00150">
    <property type="entry name" value="SPEC"/>
    <property type="match status" value="1"/>
</dbReference>
<gene>
    <name evidence="3" type="ORF">BSL78_12736</name>
</gene>
<keyword evidence="4" id="KW-1185">Reference proteome</keyword>
<dbReference type="SUPFAM" id="SSF46966">
    <property type="entry name" value="Spectrin repeat"/>
    <property type="match status" value="2"/>
</dbReference>
<protein>
    <submittedName>
        <fullName evidence="3">Putative nesprin-1</fullName>
    </submittedName>
</protein>